<evidence type="ECO:0000313" key="14">
    <source>
        <dbReference type="EMBL" id="CAG5121711.1"/>
    </source>
</evidence>
<dbReference type="EC" id="2.4.1.-" evidence="12"/>
<dbReference type="PANTHER" id="PTHR48438">
    <property type="entry name" value="ALPHA-(1,3)-FUCOSYLTRANSFERASE C-RELATED"/>
    <property type="match status" value="1"/>
</dbReference>
<evidence type="ECO:0000256" key="10">
    <source>
        <dbReference type="ARBA" id="ARBA00023136"/>
    </source>
</evidence>
<dbReference type="Gene3D" id="3.40.50.11660">
    <property type="entry name" value="Glycosyl transferase family 10, C-terminal domain"/>
    <property type="match status" value="1"/>
</dbReference>
<evidence type="ECO:0000256" key="5">
    <source>
        <dbReference type="ARBA" id="ARBA00022679"/>
    </source>
</evidence>
<dbReference type="EMBL" id="CAJHNH020001145">
    <property type="protein sequence ID" value="CAG5121711.1"/>
    <property type="molecule type" value="Genomic_DNA"/>
</dbReference>
<dbReference type="AlphaFoldDB" id="A0A8S3Z3E9"/>
<proteinExistence type="inferred from homology"/>
<dbReference type="OrthoDB" id="6085082at2759"/>
<organism evidence="14 15">
    <name type="scientific">Candidula unifasciata</name>
    <dbReference type="NCBI Taxonomy" id="100452"/>
    <lineage>
        <taxon>Eukaryota</taxon>
        <taxon>Metazoa</taxon>
        <taxon>Spiralia</taxon>
        <taxon>Lophotrochozoa</taxon>
        <taxon>Mollusca</taxon>
        <taxon>Gastropoda</taxon>
        <taxon>Heterobranchia</taxon>
        <taxon>Euthyneura</taxon>
        <taxon>Panpulmonata</taxon>
        <taxon>Eupulmonata</taxon>
        <taxon>Stylommatophora</taxon>
        <taxon>Helicina</taxon>
        <taxon>Helicoidea</taxon>
        <taxon>Geomitridae</taxon>
        <taxon>Candidula</taxon>
    </lineage>
</organism>
<evidence type="ECO:0000256" key="3">
    <source>
        <dbReference type="ARBA" id="ARBA00008919"/>
    </source>
</evidence>
<protein>
    <recommendedName>
        <fullName evidence="12">Fucosyltransferase</fullName>
        <ecNumber evidence="12">2.4.1.-</ecNumber>
    </recommendedName>
</protein>
<comment type="similarity">
    <text evidence="3 12">Belongs to the glycosyltransferase 10 family.</text>
</comment>
<comment type="subcellular location">
    <subcellularLocation>
        <location evidence="1">Golgi apparatus membrane</location>
        <topology evidence="1">Single-pass type II membrane protein</topology>
    </subcellularLocation>
    <subcellularLocation>
        <location evidence="12">Golgi apparatus</location>
        <location evidence="12">Golgi stack membrane</location>
        <topology evidence="12">Single-pass type II membrane protein</topology>
    </subcellularLocation>
</comment>
<evidence type="ECO:0000313" key="15">
    <source>
        <dbReference type="Proteomes" id="UP000678393"/>
    </source>
</evidence>
<dbReference type="GO" id="GO:0000139">
    <property type="term" value="C:Golgi membrane"/>
    <property type="evidence" value="ECO:0007669"/>
    <property type="project" value="UniProtKB-SubCell"/>
</dbReference>
<keyword evidence="11" id="KW-0325">Glycoprotein</keyword>
<keyword evidence="8" id="KW-1133">Transmembrane helix</keyword>
<dbReference type="FunFam" id="3.40.50.11660:FF:000002">
    <property type="entry name" value="Alpha-(1,3)-fucosyltransferase"/>
    <property type="match status" value="1"/>
</dbReference>
<dbReference type="GO" id="GO:0032580">
    <property type="term" value="C:Golgi cisterna membrane"/>
    <property type="evidence" value="ECO:0007669"/>
    <property type="project" value="UniProtKB-SubCell"/>
</dbReference>
<feature type="domain" description="Fucosyltransferase C-terminal" evidence="13">
    <location>
        <begin position="130"/>
        <end position="309"/>
    </location>
</feature>
<keyword evidence="5 12" id="KW-0808">Transferase</keyword>
<reference evidence="14" key="1">
    <citation type="submission" date="2021-04" db="EMBL/GenBank/DDBJ databases">
        <authorList>
            <consortium name="Molecular Ecology Group"/>
        </authorList>
    </citation>
    <scope>NUCLEOTIDE SEQUENCE</scope>
</reference>
<dbReference type="SUPFAM" id="SSF53756">
    <property type="entry name" value="UDP-Glycosyltransferase/glycogen phosphorylase"/>
    <property type="match status" value="1"/>
</dbReference>
<name>A0A8S3Z3E9_9EUPU</name>
<feature type="non-terminal residue" evidence="14">
    <location>
        <position position="327"/>
    </location>
</feature>
<evidence type="ECO:0000256" key="2">
    <source>
        <dbReference type="ARBA" id="ARBA00004922"/>
    </source>
</evidence>
<gene>
    <name evidence="14" type="ORF">CUNI_LOCUS7269</name>
</gene>
<keyword evidence="15" id="KW-1185">Reference proteome</keyword>
<accession>A0A8S3Z3E9</accession>
<dbReference type="PANTHER" id="PTHR48438:SF1">
    <property type="entry name" value="ALPHA-(1,3)-FUCOSYLTRANSFERASE C-RELATED"/>
    <property type="match status" value="1"/>
</dbReference>
<evidence type="ECO:0000259" key="13">
    <source>
        <dbReference type="Pfam" id="PF00852"/>
    </source>
</evidence>
<evidence type="ECO:0000256" key="4">
    <source>
        <dbReference type="ARBA" id="ARBA00022676"/>
    </source>
</evidence>
<dbReference type="InterPro" id="IPR038577">
    <property type="entry name" value="GT10-like_C_sf"/>
</dbReference>
<evidence type="ECO:0000256" key="8">
    <source>
        <dbReference type="ARBA" id="ARBA00022989"/>
    </source>
</evidence>
<sequence length="327" mass="37597">DTTDSKRGSPNIKMIMDVNPRPEDARNLTFSACEYTACAMTSNPLEADLLMFNGLRMEGLTLPQRPTGQIWLMYTREPPSARKVQDLKRIDLRNQFNWSRTVLGDSTFQIVYGVIGERTAPVKDYGAIFQRKKHVVAWFVSKCRTFSKREDYVRRLSSYVSVHVYGLCGNRTCGSRGYEMGGSKTKCLEMISKSYKFYLSFENSFCRDYITEKFFAMFSDVDVIPVVRGGGDYRKLFPPGIFINSDDFPSPESLGKYLNALARDKSAYIRMLQNKNRYTLTSGTYFSCNLCKALHLQSPQNVYEDIYSWMLRPNNCWSPTDLPDIQN</sequence>
<evidence type="ECO:0000256" key="6">
    <source>
        <dbReference type="ARBA" id="ARBA00022692"/>
    </source>
</evidence>
<comment type="caution">
    <text evidence="14">The sequence shown here is derived from an EMBL/GenBank/DDBJ whole genome shotgun (WGS) entry which is preliminary data.</text>
</comment>
<keyword evidence="4 12" id="KW-0328">Glycosyltransferase</keyword>
<keyword evidence="7" id="KW-0735">Signal-anchor</keyword>
<keyword evidence="10" id="KW-0472">Membrane</keyword>
<keyword evidence="6 12" id="KW-0812">Transmembrane</keyword>
<keyword evidence="9 12" id="KW-0333">Golgi apparatus</keyword>
<dbReference type="Pfam" id="PF00852">
    <property type="entry name" value="Glyco_transf_10"/>
    <property type="match status" value="1"/>
</dbReference>
<dbReference type="InterPro" id="IPR001503">
    <property type="entry name" value="Glyco_trans_10"/>
</dbReference>
<dbReference type="InterPro" id="IPR055270">
    <property type="entry name" value="Glyco_tran_10_C"/>
</dbReference>
<evidence type="ECO:0000256" key="11">
    <source>
        <dbReference type="ARBA" id="ARBA00023180"/>
    </source>
</evidence>
<evidence type="ECO:0000256" key="12">
    <source>
        <dbReference type="RuleBase" id="RU003832"/>
    </source>
</evidence>
<evidence type="ECO:0000256" key="1">
    <source>
        <dbReference type="ARBA" id="ARBA00004323"/>
    </source>
</evidence>
<dbReference type="GO" id="GO:0008417">
    <property type="term" value="F:fucosyltransferase activity"/>
    <property type="evidence" value="ECO:0007669"/>
    <property type="project" value="InterPro"/>
</dbReference>
<comment type="pathway">
    <text evidence="2">Protein modification; protein glycosylation.</text>
</comment>
<evidence type="ECO:0000256" key="7">
    <source>
        <dbReference type="ARBA" id="ARBA00022968"/>
    </source>
</evidence>
<dbReference type="Proteomes" id="UP000678393">
    <property type="component" value="Unassembled WGS sequence"/>
</dbReference>
<evidence type="ECO:0000256" key="9">
    <source>
        <dbReference type="ARBA" id="ARBA00023034"/>
    </source>
</evidence>